<sequence>MCEHAADTKWSVYTGTHRGSIWEEQSSSNLSYFPESAKEKAALRETDLRIILLAATPYAGMAEDLHLTSKQYNRSMLTLFASYMLLEIPSNMLLCHLRPSNSGQLITLRILLGIFEAGYVAIVGAFSDLLASAITNNMNGVAIKGRRWRSRMLACNRRALEGSGLEQGAYDKSNNSQAYSKMVSLDRRDVAVVPALCPGEWRADSADRLSDFDIPGYAVAFSCILGARFIAD</sequence>
<organism evidence="1 2">
    <name type="scientific">Teratosphaeria destructans</name>
    <dbReference type="NCBI Taxonomy" id="418781"/>
    <lineage>
        <taxon>Eukaryota</taxon>
        <taxon>Fungi</taxon>
        <taxon>Dikarya</taxon>
        <taxon>Ascomycota</taxon>
        <taxon>Pezizomycotina</taxon>
        <taxon>Dothideomycetes</taxon>
        <taxon>Dothideomycetidae</taxon>
        <taxon>Mycosphaerellales</taxon>
        <taxon>Teratosphaeriaceae</taxon>
        <taxon>Teratosphaeria</taxon>
    </lineage>
</organism>
<dbReference type="EMBL" id="RIBY02000469">
    <property type="protein sequence ID" value="KAH9842103.1"/>
    <property type="molecule type" value="Genomic_DNA"/>
</dbReference>
<name>A0A9W7SYH3_9PEZI</name>
<dbReference type="OrthoDB" id="2962993at2759"/>
<keyword evidence="2" id="KW-1185">Reference proteome</keyword>
<reference evidence="1 2" key="2">
    <citation type="journal article" date="2021" name="Curr. Genet.">
        <title>Genetic response to nitrogen starvation in the aggressive Eucalyptus foliar pathogen Teratosphaeria destructans.</title>
        <authorList>
            <person name="Havenga M."/>
            <person name="Wingfield B.D."/>
            <person name="Wingfield M.J."/>
            <person name="Dreyer L.L."/>
            <person name="Roets F."/>
            <person name="Aylward J."/>
        </authorList>
    </citation>
    <scope>NUCLEOTIDE SEQUENCE [LARGE SCALE GENOMIC DNA]</scope>
    <source>
        <strain evidence="1">CMW44962</strain>
    </source>
</reference>
<gene>
    <name evidence="1" type="ORF">Tdes44962_MAKER07708</name>
</gene>
<evidence type="ECO:0000313" key="2">
    <source>
        <dbReference type="Proteomes" id="UP001138500"/>
    </source>
</evidence>
<comment type="caution">
    <text evidence="1">The sequence shown here is derived from an EMBL/GenBank/DDBJ whole genome shotgun (WGS) entry which is preliminary data.</text>
</comment>
<evidence type="ECO:0000313" key="1">
    <source>
        <dbReference type="EMBL" id="KAH9842103.1"/>
    </source>
</evidence>
<protein>
    <submittedName>
        <fullName evidence="1">Nicotinamide mononucleotide permease</fullName>
    </submittedName>
</protein>
<proteinExistence type="predicted"/>
<dbReference type="Proteomes" id="UP001138500">
    <property type="component" value="Unassembled WGS sequence"/>
</dbReference>
<accession>A0A9W7SYH3</accession>
<reference evidence="1 2" key="1">
    <citation type="journal article" date="2018" name="IMA Fungus">
        <title>IMA Genome-F 10: Nine draft genome sequences of Claviceps purpurea s.lat., including C. arundinis, C. humidiphila, and C. cf. spartinae, pseudomolecules for the pitch canker pathogen Fusarium circinatum, draft genome of Davidsoniella eucalypti, Grosmannia galeiformis, Quambalaria eucalypti, and Teratosphaeria destructans.</title>
        <authorList>
            <person name="Wingfield B.D."/>
            <person name="Liu M."/>
            <person name="Nguyen H.D."/>
            <person name="Lane F.A."/>
            <person name="Morgan S.W."/>
            <person name="De Vos L."/>
            <person name="Wilken P.M."/>
            <person name="Duong T.A."/>
            <person name="Aylward J."/>
            <person name="Coetzee M.P."/>
            <person name="Dadej K."/>
            <person name="De Beer Z.W."/>
            <person name="Findlay W."/>
            <person name="Havenga M."/>
            <person name="Kolarik M."/>
            <person name="Menzies J.G."/>
            <person name="Naidoo K."/>
            <person name="Pochopski O."/>
            <person name="Shoukouhi P."/>
            <person name="Santana Q.C."/>
            <person name="Seifert K.A."/>
            <person name="Soal N."/>
            <person name="Steenkamp E.T."/>
            <person name="Tatham C.T."/>
            <person name="van der Nest M.A."/>
            <person name="Wingfield M.J."/>
        </authorList>
    </citation>
    <scope>NUCLEOTIDE SEQUENCE [LARGE SCALE GENOMIC DNA]</scope>
    <source>
        <strain evidence="1">CMW44962</strain>
    </source>
</reference>
<dbReference type="AlphaFoldDB" id="A0A9W7SYH3"/>